<dbReference type="SMART" id="SM00355">
    <property type="entry name" value="ZnF_C2H2"/>
    <property type="match status" value="16"/>
</dbReference>
<dbReference type="Pfam" id="PF00096">
    <property type="entry name" value="zf-C2H2"/>
    <property type="match status" value="14"/>
</dbReference>
<dbReference type="FunFam" id="3.30.160.60:FF:000624">
    <property type="entry name" value="zinc finger protein 697"/>
    <property type="match status" value="1"/>
</dbReference>
<dbReference type="GO" id="GO:0003682">
    <property type="term" value="F:chromatin binding"/>
    <property type="evidence" value="ECO:0007669"/>
    <property type="project" value="UniProtKB-ARBA"/>
</dbReference>
<feature type="domain" description="C2H2-type" evidence="17">
    <location>
        <begin position="264"/>
        <end position="291"/>
    </location>
</feature>
<feature type="domain" description="C2H2-type" evidence="17">
    <location>
        <begin position="943"/>
        <end position="970"/>
    </location>
</feature>
<feature type="domain" description="C2H2-type" evidence="17">
    <location>
        <begin position="999"/>
        <end position="1026"/>
    </location>
</feature>
<proteinExistence type="inferred from homology"/>
<dbReference type="PANTHER" id="PTHR24384">
    <property type="entry name" value="FINGER PUTATIVE TRANSCRIPTION FACTOR FAMILY-RELATED"/>
    <property type="match status" value="1"/>
</dbReference>
<dbReference type="FunFam" id="3.30.160.60:FF:000414">
    <property type="entry name" value="Zinc finger protein 398"/>
    <property type="match status" value="1"/>
</dbReference>
<evidence type="ECO:0000256" key="1">
    <source>
        <dbReference type="ARBA" id="ARBA00003767"/>
    </source>
</evidence>
<accession>A0AAJ7SHX0</accession>
<evidence type="ECO:0000313" key="19">
    <source>
        <dbReference type="RefSeq" id="XP_028968082.1"/>
    </source>
</evidence>
<keyword evidence="10" id="KW-0832">Ubl conjugation</keyword>
<dbReference type="PROSITE" id="PS00028">
    <property type="entry name" value="ZINC_FINGER_C2H2_1"/>
    <property type="match status" value="15"/>
</dbReference>
<sequence length="1174" mass="127126">MTSDMSRFEQQQQTVQGGQFVPKSEPVDEVIDQNQNNTSVVSAANTGDAQIYRMSEDGSKLMGALKGTGGQEGQMVVETSYQGGDQITTQSQPQNNAIAQAMAAAEQDTEAEAAGQQQLVIHADGQNEEQSQYVVATVTTTLHVCAICGKAYTQKDGLEEHMQSHASRLHSCSLCGAIFIDKSHLDVHMRQTHYTTGKHEPIETVTEETATETTTVTQTTATTSARAQGATTRSSTANNNSNTNGGSGSAANNAAGGKTKKRPFVCSECGKAFRRREHVERHMRMHTGERNFVCNSCGKTFSQKVHLENHLRIHTGERPYTCHVCGKAFRRKEHISRHMKTHTGERPFACSICPRTFSQRAHLLNHATIHSGERPFACGSCGKTFRLKDHAERHVKTHMTAADQQAQAQQQVQQQQQQQLIEIQGEQEAGGVIEVHEGQVVQHEHQQQTEQQFQSANASTSSPTSTTTAQHSQDIQAQPSDHQQQPNSLLSEAAQEAEIPQVDEDETQLETPVMVHEVREVVQGTIDDGLETLQPVEPHQQIETVLPQEEQGGGDTKMVVVEDDKSQLRGAQTQLVQGANGQILQVQVPANNNNSTNTNNNMKQAEQQQVEVVDGSEDQTAVAQQTGATAASTTTTDHSIHRCPLCPYMSTSVNEFCKHVVLHAESKSDTPEQPPTSEAPVTIQPAAAGTVVAASGDKPQISIVPAAGNGGQAVTAQQFIASNGQPQYRCGICGEMINDSAVLQDHLRSHQESAATRLFSCSVCGVVYANKNQLETHMQTHIITPIPAQGAAPATTVAAAQVTQVATTQATVNGETRQVLIQTAGTTEWLKPTPSTTTTAVVGISGDAMSPSKPKERPYSCQICGKTFCQKAHLENHLRIHTGERPFACSMCGKAFRRKEHIGRHMRIHTGERPFHCTHCGKRFSQKVHLESHIRIHTGERPFSCSACGKTFTRKEHIERHIKTHTGERMFVCSQCGKSFNQKAHLESHMRTHTGERPYTCGPCGKTFRQRVQLERHARTHLAPGTEGILTTAGGQQVLTVAAVPGQQLTFIADPNIIQQLQSADGHTTITVPFCTLCGKALCQHMDAQQRQLIENAAAQGAQVQVVQAAPGQQLVQESGQLQVVDAGVIASADGAGDAVAQAVAQATGIEHDVSVQGMSVQEQVDKAISNAVA</sequence>
<dbReference type="SUPFAM" id="SSF57667">
    <property type="entry name" value="beta-beta-alpha zinc fingers"/>
    <property type="match status" value="8"/>
</dbReference>
<keyword evidence="9" id="KW-0862">Zinc</keyword>
<feature type="domain" description="C2H2-type" evidence="17">
    <location>
        <begin position="971"/>
        <end position="998"/>
    </location>
</feature>
<dbReference type="GO" id="GO:0000122">
    <property type="term" value="P:negative regulation of transcription by RNA polymerase II"/>
    <property type="evidence" value="ECO:0007669"/>
    <property type="project" value="UniProtKB-ARBA"/>
</dbReference>
<evidence type="ECO:0000256" key="3">
    <source>
        <dbReference type="ARBA" id="ARBA00006991"/>
    </source>
</evidence>
<keyword evidence="8 15" id="KW-0863">Zinc-finger</keyword>
<evidence type="ECO:0000259" key="17">
    <source>
        <dbReference type="PROSITE" id="PS50157"/>
    </source>
</evidence>
<dbReference type="FunFam" id="3.30.160.60:FF:000097">
    <property type="entry name" value="Zinc finger protein"/>
    <property type="match status" value="1"/>
</dbReference>
<reference evidence="19" key="1">
    <citation type="submission" date="2025-08" db="UniProtKB">
        <authorList>
            <consortium name="RefSeq"/>
        </authorList>
    </citation>
    <scope>IDENTIFICATION</scope>
</reference>
<feature type="compositionally biased region" description="Low complexity" evidence="16">
    <location>
        <begin position="619"/>
        <end position="636"/>
    </location>
</feature>
<feature type="compositionally biased region" description="Low complexity" evidence="16">
    <location>
        <begin position="448"/>
        <end position="469"/>
    </location>
</feature>
<feature type="region of interest" description="Disordered" evidence="16">
    <location>
        <begin position="617"/>
        <end position="638"/>
    </location>
</feature>
<evidence type="ECO:0000256" key="13">
    <source>
        <dbReference type="ARBA" id="ARBA00023163"/>
    </source>
</evidence>
<comment type="similarity">
    <text evidence="3">Belongs to the krueppel C2H2-type zinc-finger protein family.</text>
</comment>
<feature type="domain" description="C2H2-type" evidence="17">
    <location>
        <begin position="759"/>
        <end position="781"/>
    </location>
</feature>
<dbReference type="GO" id="GO:0042802">
    <property type="term" value="F:identical protein binding"/>
    <property type="evidence" value="ECO:0007669"/>
    <property type="project" value="UniProtKB-ARBA"/>
</dbReference>
<evidence type="ECO:0000256" key="5">
    <source>
        <dbReference type="ARBA" id="ARBA00022553"/>
    </source>
</evidence>
<comment type="function">
    <text evidence="1">May be involved in transcriptional regulation.</text>
</comment>
<feature type="region of interest" description="Disordered" evidence="16">
    <location>
        <begin position="1"/>
        <end position="22"/>
    </location>
</feature>
<dbReference type="PANTHER" id="PTHR24384:SF189">
    <property type="entry name" value="C2H2-TYPE DOMAIN-CONTAINING PROTEIN-RELATED"/>
    <property type="match status" value="1"/>
</dbReference>
<feature type="domain" description="C2H2-type" evidence="17">
    <location>
        <begin position="170"/>
        <end position="193"/>
    </location>
</feature>
<dbReference type="FunFam" id="3.30.160.60:FF:000508">
    <property type="entry name" value="Myeloid zinc finger 1"/>
    <property type="match status" value="1"/>
</dbReference>
<feature type="compositionally biased region" description="Polar residues" evidence="16">
    <location>
        <begin position="470"/>
        <end position="490"/>
    </location>
</feature>
<dbReference type="GeneID" id="100904961"/>
<dbReference type="Proteomes" id="UP000694867">
    <property type="component" value="Unplaced"/>
</dbReference>
<evidence type="ECO:0000256" key="4">
    <source>
        <dbReference type="ARBA" id="ARBA00022499"/>
    </source>
</evidence>
<dbReference type="FunFam" id="3.30.160.60:FF:000100">
    <property type="entry name" value="Zinc finger 45-like"/>
    <property type="match status" value="1"/>
</dbReference>
<dbReference type="FunFam" id="3.30.160.60:FF:000690">
    <property type="entry name" value="Zinc finger protein 354C"/>
    <property type="match status" value="1"/>
</dbReference>
<keyword evidence="12" id="KW-0238">DNA-binding</keyword>
<feature type="domain" description="C2H2-type" evidence="17">
    <location>
        <begin position="320"/>
        <end position="347"/>
    </location>
</feature>
<evidence type="ECO:0000256" key="2">
    <source>
        <dbReference type="ARBA" id="ARBA00004123"/>
    </source>
</evidence>
<feature type="domain" description="C2H2-type" evidence="17">
    <location>
        <begin position="292"/>
        <end position="319"/>
    </location>
</feature>
<name>A0AAJ7SHX0_9ACAR</name>
<dbReference type="GO" id="GO:0000981">
    <property type="term" value="F:DNA-binding transcription factor activity, RNA polymerase II-specific"/>
    <property type="evidence" value="ECO:0007669"/>
    <property type="project" value="TreeGrafter"/>
</dbReference>
<keyword evidence="4" id="KW-1017">Isopeptide bond</keyword>
<dbReference type="GO" id="GO:0048598">
    <property type="term" value="P:embryonic morphogenesis"/>
    <property type="evidence" value="ECO:0007669"/>
    <property type="project" value="UniProtKB-ARBA"/>
</dbReference>
<keyword evidence="13" id="KW-0804">Transcription</keyword>
<feature type="domain" description="C2H2-type" evidence="17">
    <location>
        <begin position="887"/>
        <end position="914"/>
    </location>
</feature>
<keyword evidence="7" id="KW-0677">Repeat</keyword>
<evidence type="ECO:0000256" key="16">
    <source>
        <dbReference type="SAM" id="MobiDB-lite"/>
    </source>
</evidence>
<feature type="domain" description="C2H2-type" evidence="17">
    <location>
        <begin position="728"/>
        <end position="755"/>
    </location>
</feature>
<dbReference type="GO" id="GO:0000978">
    <property type="term" value="F:RNA polymerase II cis-regulatory region sequence-specific DNA binding"/>
    <property type="evidence" value="ECO:0007669"/>
    <property type="project" value="TreeGrafter"/>
</dbReference>
<evidence type="ECO:0000256" key="8">
    <source>
        <dbReference type="ARBA" id="ARBA00022771"/>
    </source>
</evidence>
<keyword evidence="14" id="KW-0539">Nucleus</keyword>
<dbReference type="AlphaFoldDB" id="A0AAJ7SHX0"/>
<keyword evidence="6" id="KW-0479">Metal-binding</keyword>
<keyword evidence="18" id="KW-1185">Reference proteome</keyword>
<evidence type="ECO:0000256" key="7">
    <source>
        <dbReference type="ARBA" id="ARBA00022737"/>
    </source>
</evidence>
<dbReference type="RefSeq" id="XP_028968082.1">
    <property type="nucleotide sequence ID" value="XM_029112249.1"/>
</dbReference>
<keyword evidence="11" id="KW-0805">Transcription regulation</keyword>
<comment type="subcellular location">
    <subcellularLocation>
        <location evidence="2">Nucleus</location>
    </subcellularLocation>
</comment>
<feature type="domain" description="C2H2-type" evidence="17">
    <location>
        <begin position="143"/>
        <end position="170"/>
    </location>
</feature>
<gene>
    <name evidence="19" type="primary">LOC100904961</name>
</gene>
<dbReference type="GO" id="GO:0045595">
    <property type="term" value="P:regulation of cell differentiation"/>
    <property type="evidence" value="ECO:0007669"/>
    <property type="project" value="UniProtKB-ARBA"/>
</dbReference>
<feature type="region of interest" description="Disordered" evidence="16">
    <location>
        <begin position="196"/>
        <end position="261"/>
    </location>
</feature>
<dbReference type="InterPro" id="IPR036236">
    <property type="entry name" value="Znf_C2H2_sf"/>
</dbReference>
<feature type="domain" description="C2H2-type" evidence="17">
    <location>
        <begin position="915"/>
        <end position="942"/>
    </location>
</feature>
<dbReference type="Gene3D" id="3.30.160.60">
    <property type="entry name" value="Classic Zinc Finger"/>
    <property type="match status" value="13"/>
</dbReference>
<evidence type="ECO:0000256" key="9">
    <source>
        <dbReference type="ARBA" id="ARBA00022833"/>
    </source>
</evidence>
<feature type="compositionally biased region" description="Low complexity" evidence="16">
    <location>
        <begin position="10"/>
        <end position="19"/>
    </location>
</feature>
<feature type="region of interest" description="Disordered" evidence="16">
    <location>
        <begin position="441"/>
        <end position="512"/>
    </location>
</feature>
<evidence type="ECO:0000256" key="15">
    <source>
        <dbReference type="PROSITE-ProRule" id="PRU00042"/>
    </source>
</evidence>
<evidence type="ECO:0000256" key="11">
    <source>
        <dbReference type="ARBA" id="ARBA00023015"/>
    </source>
</evidence>
<keyword evidence="5" id="KW-0597">Phosphoprotein</keyword>
<evidence type="ECO:0000256" key="6">
    <source>
        <dbReference type="ARBA" id="ARBA00022723"/>
    </source>
</evidence>
<dbReference type="KEGG" id="goe:100904961"/>
<feature type="domain" description="C2H2-type" evidence="17">
    <location>
        <begin position="348"/>
        <end position="375"/>
    </location>
</feature>
<evidence type="ECO:0000256" key="12">
    <source>
        <dbReference type="ARBA" id="ARBA00023125"/>
    </source>
</evidence>
<protein>
    <submittedName>
        <fullName evidence="19">Zinc finger protein 658B</fullName>
    </submittedName>
</protein>
<dbReference type="Pfam" id="PF12874">
    <property type="entry name" value="zf-met"/>
    <property type="match status" value="1"/>
</dbReference>
<dbReference type="FunFam" id="3.30.160.60:FF:001450">
    <property type="entry name" value="zinc finger protein 774"/>
    <property type="match status" value="1"/>
</dbReference>
<dbReference type="PROSITE" id="PS50157">
    <property type="entry name" value="ZINC_FINGER_C2H2_2"/>
    <property type="match status" value="15"/>
</dbReference>
<evidence type="ECO:0000256" key="14">
    <source>
        <dbReference type="ARBA" id="ARBA00023242"/>
    </source>
</evidence>
<feature type="compositionally biased region" description="Low complexity" evidence="16">
    <location>
        <begin position="211"/>
        <end position="257"/>
    </location>
</feature>
<dbReference type="FunFam" id="3.30.160.60:FF:001049">
    <property type="entry name" value="zinc finger protein 319"/>
    <property type="match status" value="1"/>
</dbReference>
<feature type="domain" description="C2H2-type" evidence="17">
    <location>
        <begin position="859"/>
        <end position="886"/>
    </location>
</feature>
<dbReference type="InterPro" id="IPR050752">
    <property type="entry name" value="C2H2-ZF_domain"/>
</dbReference>
<evidence type="ECO:0000256" key="10">
    <source>
        <dbReference type="ARBA" id="ARBA00022843"/>
    </source>
</evidence>
<dbReference type="FunFam" id="3.30.160.60:FF:000759">
    <property type="entry name" value="zinc finger protein 16"/>
    <property type="match status" value="1"/>
</dbReference>
<dbReference type="GO" id="GO:0008270">
    <property type="term" value="F:zinc ion binding"/>
    <property type="evidence" value="ECO:0007669"/>
    <property type="project" value="UniProtKB-KW"/>
</dbReference>
<dbReference type="InterPro" id="IPR013087">
    <property type="entry name" value="Znf_C2H2_type"/>
</dbReference>
<dbReference type="FunFam" id="3.30.160.60:FF:000912">
    <property type="entry name" value="Zinc finger protein 660"/>
    <property type="match status" value="1"/>
</dbReference>
<dbReference type="GO" id="GO:0005634">
    <property type="term" value="C:nucleus"/>
    <property type="evidence" value="ECO:0007669"/>
    <property type="project" value="UniProtKB-SubCell"/>
</dbReference>
<evidence type="ECO:0000313" key="18">
    <source>
        <dbReference type="Proteomes" id="UP000694867"/>
    </source>
</evidence>
<organism evidence="18 19">
    <name type="scientific">Galendromus occidentalis</name>
    <name type="common">western predatory mite</name>
    <dbReference type="NCBI Taxonomy" id="34638"/>
    <lineage>
        <taxon>Eukaryota</taxon>
        <taxon>Metazoa</taxon>
        <taxon>Ecdysozoa</taxon>
        <taxon>Arthropoda</taxon>
        <taxon>Chelicerata</taxon>
        <taxon>Arachnida</taxon>
        <taxon>Acari</taxon>
        <taxon>Parasitiformes</taxon>
        <taxon>Mesostigmata</taxon>
        <taxon>Gamasina</taxon>
        <taxon>Phytoseioidea</taxon>
        <taxon>Phytoseiidae</taxon>
        <taxon>Typhlodrominae</taxon>
        <taxon>Galendromus</taxon>
    </lineage>
</organism>
<dbReference type="FunFam" id="3.30.160.60:FF:000290">
    <property type="entry name" value="Zinc finger protein 697 isoform X1"/>
    <property type="match status" value="1"/>
</dbReference>
<feature type="domain" description="C2H2-type" evidence="17">
    <location>
        <begin position="376"/>
        <end position="398"/>
    </location>
</feature>